<protein>
    <recommendedName>
        <fullName evidence="3">Mos1 transposase HTH domain-containing protein</fullName>
    </recommendedName>
</protein>
<evidence type="ECO:0008006" key="3">
    <source>
        <dbReference type="Google" id="ProtNLM"/>
    </source>
</evidence>
<evidence type="ECO:0000313" key="2">
    <source>
        <dbReference type="Proteomes" id="UP001054945"/>
    </source>
</evidence>
<gene>
    <name evidence="1" type="ORF">CEXT_342581</name>
</gene>
<evidence type="ECO:0000313" key="1">
    <source>
        <dbReference type="EMBL" id="GIY48470.1"/>
    </source>
</evidence>
<organism evidence="1 2">
    <name type="scientific">Caerostris extrusa</name>
    <name type="common">Bark spider</name>
    <name type="synonym">Caerostris bankana</name>
    <dbReference type="NCBI Taxonomy" id="172846"/>
    <lineage>
        <taxon>Eukaryota</taxon>
        <taxon>Metazoa</taxon>
        <taxon>Ecdysozoa</taxon>
        <taxon>Arthropoda</taxon>
        <taxon>Chelicerata</taxon>
        <taxon>Arachnida</taxon>
        <taxon>Araneae</taxon>
        <taxon>Araneomorphae</taxon>
        <taxon>Entelegynae</taxon>
        <taxon>Araneoidea</taxon>
        <taxon>Araneidae</taxon>
        <taxon>Caerostris</taxon>
    </lineage>
</organism>
<keyword evidence="2" id="KW-1185">Reference proteome</keyword>
<reference evidence="1 2" key="1">
    <citation type="submission" date="2021-06" db="EMBL/GenBank/DDBJ databases">
        <title>Caerostris extrusa draft genome.</title>
        <authorList>
            <person name="Kono N."/>
            <person name="Arakawa K."/>
        </authorList>
    </citation>
    <scope>NUCLEOTIDE SEQUENCE [LARGE SCALE GENOMIC DNA]</scope>
</reference>
<proteinExistence type="predicted"/>
<name>A0AAV4TU81_CAEEX</name>
<dbReference type="AlphaFoldDB" id="A0AAV4TU81"/>
<dbReference type="EMBL" id="BPLR01011717">
    <property type="protein sequence ID" value="GIY48470.1"/>
    <property type="molecule type" value="Genomic_DNA"/>
</dbReference>
<comment type="caution">
    <text evidence="1">The sequence shown here is derived from an EMBL/GenBank/DDBJ whole genome shotgun (WGS) entry which is preliminary data.</text>
</comment>
<dbReference type="Proteomes" id="UP001054945">
    <property type="component" value="Unassembled WGS sequence"/>
</dbReference>
<sequence length="90" mass="10291">MQLKHIVCYGEHAPSKSICEDWFKCFRSGDFDTEEKICSGRRIEKTMVSSSSYGRGLQRWAVKAFQKDLRDNCPLLPSVTLPSERAFGDN</sequence>
<accession>A0AAV4TU81</accession>